<feature type="signal peptide" evidence="1">
    <location>
        <begin position="1"/>
        <end position="26"/>
    </location>
</feature>
<protein>
    <recommendedName>
        <fullName evidence="4">YXWGXW repeat-containing protein</fullName>
    </recommendedName>
</protein>
<evidence type="ECO:0000313" key="2">
    <source>
        <dbReference type="EMBL" id="TDP81968.1"/>
    </source>
</evidence>
<dbReference type="RefSeq" id="WP_126540549.1">
    <property type="nucleotide sequence ID" value="NZ_BSPM01000002.1"/>
</dbReference>
<dbReference type="EMBL" id="SNXY01000011">
    <property type="protein sequence ID" value="TDP81968.1"/>
    <property type="molecule type" value="Genomic_DNA"/>
</dbReference>
<gene>
    <name evidence="2" type="ORF">EDD54_4229</name>
</gene>
<reference evidence="2 3" key="1">
    <citation type="submission" date="2019-03" db="EMBL/GenBank/DDBJ databases">
        <title>Genomic Encyclopedia of Type Strains, Phase IV (KMG-IV): sequencing the most valuable type-strain genomes for metagenomic binning, comparative biology and taxonomic classification.</title>
        <authorList>
            <person name="Goeker M."/>
        </authorList>
    </citation>
    <scope>NUCLEOTIDE SEQUENCE [LARGE SCALE GENOMIC DNA]</scope>
    <source>
        <strain evidence="2 3">DSM 102969</strain>
    </source>
</reference>
<evidence type="ECO:0000256" key="1">
    <source>
        <dbReference type="SAM" id="SignalP"/>
    </source>
</evidence>
<evidence type="ECO:0000313" key="3">
    <source>
        <dbReference type="Proteomes" id="UP000294547"/>
    </source>
</evidence>
<feature type="chain" id="PRO_5020836059" description="YXWGXW repeat-containing protein" evidence="1">
    <location>
        <begin position="27"/>
        <end position="102"/>
    </location>
</feature>
<accession>A0A4V3CVC5</accession>
<proteinExistence type="predicted"/>
<evidence type="ECO:0008006" key="4">
    <source>
        <dbReference type="Google" id="ProtNLM"/>
    </source>
</evidence>
<keyword evidence="1" id="KW-0732">Signal</keyword>
<name>A0A4V3CVC5_9HYPH</name>
<dbReference type="AlphaFoldDB" id="A0A4V3CVC5"/>
<organism evidence="2 3">
    <name type="scientific">Oharaeibacter diazotrophicus</name>
    <dbReference type="NCBI Taxonomy" id="1920512"/>
    <lineage>
        <taxon>Bacteria</taxon>
        <taxon>Pseudomonadati</taxon>
        <taxon>Pseudomonadota</taxon>
        <taxon>Alphaproteobacteria</taxon>
        <taxon>Hyphomicrobiales</taxon>
        <taxon>Pleomorphomonadaceae</taxon>
        <taxon>Oharaeibacter</taxon>
    </lineage>
</organism>
<comment type="caution">
    <text evidence="2">The sequence shown here is derived from an EMBL/GenBank/DDBJ whole genome shotgun (WGS) entry which is preliminary data.</text>
</comment>
<dbReference type="Proteomes" id="UP000294547">
    <property type="component" value="Unassembled WGS sequence"/>
</dbReference>
<keyword evidence="3" id="KW-1185">Reference proteome</keyword>
<sequence>MIDVRSLRTGVIAVAALAATVLPAAADGFSFGFRFGDPEPRWGWRAPPPPPPVYYRGGWRNDPPPMVRVCRPGWVTRKFRDDWGRVYKVVRVREQQCRWVPR</sequence>